<dbReference type="Proteomes" id="UP001057402">
    <property type="component" value="Chromosome 9"/>
</dbReference>
<reference evidence="2" key="1">
    <citation type="journal article" date="2023" name="Front. Plant Sci.">
        <title>Chromosomal-level genome assembly of Melastoma candidum provides insights into trichome evolution.</title>
        <authorList>
            <person name="Zhong Y."/>
            <person name="Wu W."/>
            <person name="Sun C."/>
            <person name="Zou P."/>
            <person name="Liu Y."/>
            <person name="Dai S."/>
            <person name="Zhou R."/>
        </authorList>
    </citation>
    <scope>NUCLEOTIDE SEQUENCE [LARGE SCALE GENOMIC DNA]</scope>
</reference>
<dbReference type="EMBL" id="CM042888">
    <property type="protein sequence ID" value="KAI4325323.1"/>
    <property type="molecule type" value="Genomic_DNA"/>
</dbReference>
<sequence length="621" mass="70053">MTRNKRDIRPALLKVGVPLAISVAGFLYSRIQRVRPGPRPRLPPPSSCPPDQDNEVVNSEGPRAGLRNDPHVSASAHASRIILSTTVEKNDETYVQRVYVDPSAVVDSPSSGHSGDKGGLLLPEFEDIVKELDFSGCGCGILPKKQNESPQFIVETPRSAVTAEREFYEQEIAHLKDTVRILTERERSLEFQLLEYYGLKEQETALMELQNRLKINNMEAQLFCMRIESLEAENRRLEANASDYAKVVSELETARSKIRVLKKKLKSEAEQTREQILLLQKRVAEFQDRELKSEKMDADRESTAQNVKLLQHEIEELTKSNAALQLENSELHRRLESTQILANCVLEDPEAEALKREGDHLRREIESLKREVEQQRADRCADVEELVYLKWINACLRYELRNYQPPPGKPAARDLSKTLSPKSEEKAKRLILDYGGTEGIENKAINFSDFDSDRWSSSQASYLTDSGELDEASLDDALPGAKSNHSKKNKLFGKLRMVVSGKEGREESHLLLADKTESPEAGLDGCSFDSSNETSFGLTTPGSSSRHSLDIRRLTSFKSNDSKDTEASRRSSDVGSIDRWKESGTSQELAKYAKVLKDSRDDGTRRNHRKVQSFSSFSNHF</sequence>
<evidence type="ECO:0000313" key="2">
    <source>
        <dbReference type="Proteomes" id="UP001057402"/>
    </source>
</evidence>
<accession>A0ACB9MNQ2</accession>
<proteinExistence type="predicted"/>
<evidence type="ECO:0000313" key="1">
    <source>
        <dbReference type="EMBL" id="KAI4325323.1"/>
    </source>
</evidence>
<organism evidence="1 2">
    <name type="scientific">Melastoma candidum</name>
    <dbReference type="NCBI Taxonomy" id="119954"/>
    <lineage>
        <taxon>Eukaryota</taxon>
        <taxon>Viridiplantae</taxon>
        <taxon>Streptophyta</taxon>
        <taxon>Embryophyta</taxon>
        <taxon>Tracheophyta</taxon>
        <taxon>Spermatophyta</taxon>
        <taxon>Magnoliopsida</taxon>
        <taxon>eudicotyledons</taxon>
        <taxon>Gunneridae</taxon>
        <taxon>Pentapetalae</taxon>
        <taxon>rosids</taxon>
        <taxon>malvids</taxon>
        <taxon>Myrtales</taxon>
        <taxon>Melastomataceae</taxon>
        <taxon>Melastomatoideae</taxon>
        <taxon>Melastomateae</taxon>
        <taxon>Melastoma</taxon>
    </lineage>
</organism>
<name>A0ACB9MNQ2_9MYRT</name>
<keyword evidence="2" id="KW-1185">Reference proteome</keyword>
<gene>
    <name evidence="1" type="ORF">MLD38_030735</name>
</gene>
<comment type="caution">
    <text evidence="1">The sequence shown here is derived from an EMBL/GenBank/DDBJ whole genome shotgun (WGS) entry which is preliminary data.</text>
</comment>
<protein>
    <submittedName>
        <fullName evidence="1">Uncharacterized protein</fullName>
    </submittedName>
</protein>